<keyword evidence="2" id="KW-1015">Disulfide bond</keyword>
<comment type="similarity">
    <text evidence="1">Belongs to the cystatin family.</text>
</comment>
<dbReference type="Proteomes" id="UP000515202">
    <property type="component" value="Unplaced"/>
</dbReference>
<dbReference type="GO" id="GO:0004869">
    <property type="term" value="F:cysteine-type endopeptidase inhibitor activity"/>
    <property type="evidence" value="ECO:0007669"/>
    <property type="project" value="InterPro"/>
</dbReference>
<evidence type="ECO:0000256" key="1">
    <source>
        <dbReference type="ARBA" id="ARBA00009403"/>
    </source>
</evidence>
<dbReference type="PANTHER" id="PTHR47141:SF1">
    <property type="entry name" value="CYSTATIN-F"/>
    <property type="match status" value="1"/>
</dbReference>
<dbReference type="InterPro" id="IPR000010">
    <property type="entry name" value="Cystatin_dom"/>
</dbReference>
<dbReference type="AlphaFoldDB" id="A0A6P6BRU1"/>
<evidence type="ECO:0000259" key="3">
    <source>
        <dbReference type="SMART" id="SM00043"/>
    </source>
</evidence>
<dbReference type="InterPro" id="IPR046350">
    <property type="entry name" value="Cystatin_sf"/>
</dbReference>
<evidence type="ECO:0000313" key="5">
    <source>
        <dbReference type="RefSeq" id="XP_023377811.1"/>
    </source>
</evidence>
<protein>
    <submittedName>
        <fullName evidence="5">Cystatin-F isoform X2</fullName>
    </submittedName>
</protein>
<dbReference type="GO" id="GO:0005764">
    <property type="term" value="C:lysosome"/>
    <property type="evidence" value="ECO:0007669"/>
    <property type="project" value="TreeGrafter"/>
</dbReference>
<gene>
    <name evidence="5" type="primary">CST7</name>
</gene>
<dbReference type="GO" id="GO:0031643">
    <property type="term" value="P:positive regulation of myelination"/>
    <property type="evidence" value="ECO:0007669"/>
    <property type="project" value="TreeGrafter"/>
</dbReference>
<dbReference type="GO" id="GO:0005783">
    <property type="term" value="C:endoplasmic reticulum"/>
    <property type="evidence" value="ECO:0007669"/>
    <property type="project" value="TreeGrafter"/>
</dbReference>
<dbReference type="Pfam" id="PF00031">
    <property type="entry name" value="Cystatin"/>
    <property type="match status" value="1"/>
</dbReference>
<dbReference type="InterPro" id="IPR042886">
    <property type="entry name" value="Cystatin-F"/>
</dbReference>
<dbReference type="FunFam" id="3.10.450.10:FF:000004">
    <property type="entry name" value="Cystatin C"/>
    <property type="match status" value="1"/>
</dbReference>
<dbReference type="RefSeq" id="XP_023377811.1">
    <property type="nucleotide sequence ID" value="XM_023522043.1"/>
</dbReference>
<name>A0A6P6BRU1_PTEVA</name>
<sequence length="146" mass="17046">MRCDTWTKGATNNNVLFWFCVSLSDVCYQIFNSCVKPGFPKTIKTNDPGVLKAARHSIERFNNYTNDIFLFKESHISKALVQIVKGLKYMLNMEIGRTTCKKTKHPSLDNCEFQTNHTLKRTLSCYSEVWVIPWLQRFEVPILHCY</sequence>
<dbReference type="CDD" id="cd00042">
    <property type="entry name" value="CY"/>
    <property type="match status" value="1"/>
</dbReference>
<dbReference type="CTD" id="8530"/>
<reference evidence="5" key="1">
    <citation type="submission" date="2025-08" db="UniProtKB">
        <authorList>
            <consortium name="RefSeq"/>
        </authorList>
    </citation>
    <scope>IDENTIFICATION</scope>
    <source>
        <tissue evidence="5">Kidney</tissue>
    </source>
</reference>
<keyword evidence="4" id="KW-1185">Reference proteome</keyword>
<dbReference type="GO" id="GO:1903979">
    <property type="term" value="P:negative regulation of microglial cell activation"/>
    <property type="evidence" value="ECO:0007669"/>
    <property type="project" value="TreeGrafter"/>
</dbReference>
<accession>A0A6P6BRU1</accession>
<dbReference type="SMART" id="SM00043">
    <property type="entry name" value="CY"/>
    <property type="match status" value="1"/>
</dbReference>
<dbReference type="Gene3D" id="3.10.450.10">
    <property type="match status" value="1"/>
</dbReference>
<proteinExistence type="inferred from homology"/>
<dbReference type="GO" id="GO:0005770">
    <property type="term" value="C:late endosome"/>
    <property type="evidence" value="ECO:0007669"/>
    <property type="project" value="TreeGrafter"/>
</dbReference>
<evidence type="ECO:0000313" key="4">
    <source>
        <dbReference type="Proteomes" id="UP000515202"/>
    </source>
</evidence>
<feature type="domain" description="Cystatin" evidence="3">
    <location>
        <begin position="35"/>
        <end position="146"/>
    </location>
</feature>
<dbReference type="PANTHER" id="PTHR47141">
    <property type="entry name" value="CYSTATIN-F"/>
    <property type="match status" value="1"/>
</dbReference>
<dbReference type="GO" id="GO:0005615">
    <property type="term" value="C:extracellular space"/>
    <property type="evidence" value="ECO:0007669"/>
    <property type="project" value="TreeGrafter"/>
</dbReference>
<dbReference type="GeneID" id="105304076"/>
<dbReference type="GO" id="GO:0006955">
    <property type="term" value="P:immune response"/>
    <property type="evidence" value="ECO:0007669"/>
    <property type="project" value="InterPro"/>
</dbReference>
<organism evidence="4 5">
    <name type="scientific">Pteropus vampyrus</name>
    <name type="common">Large flying fox</name>
    <dbReference type="NCBI Taxonomy" id="132908"/>
    <lineage>
        <taxon>Eukaryota</taxon>
        <taxon>Metazoa</taxon>
        <taxon>Chordata</taxon>
        <taxon>Craniata</taxon>
        <taxon>Vertebrata</taxon>
        <taxon>Euteleostomi</taxon>
        <taxon>Mammalia</taxon>
        <taxon>Eutheria</taxon>
        <taxon>Laurasiatheria</taxon>
        <taxon>Chiroptera</taxon>
        <taxon>Yinpterochiroptera</taxon>
        <taxon>Pteropodoidea</taxon>
        <taxon>Pteropodidae</taxon>
        <taxon>Pteropodinae</taxon>
        <taxon>Pteropus</taxon>
    </lineage>
</organism>
<dbReference type="GO" id="GO:0005794">
    <property type="term" value="C:Golgi apparatus"/>
    <property type="evidence" value="ECO:0007669"/>
    <property type="project" value="TreeGrafter"/>
</dbReference>
<evidence type="ECO:0000256" key="2">
    <source>
        <dbReference type="ARBA" id="ARBA00023157"/>
    </source>
</evidence>
<dbReference type="SUPFAM" id="SSF54403">
    <property type="entry name" value="Cystatin/monellin"/>
    <property type="match status" value="1"/>
</dbReference>